<dbReference type="Gene3D" id="3.30.540.10">
    <property type="entry name" value="Fructose-1,6-Bisphosphatase, subunit A, domain 1"/>
    <property type="match status" value="1"/>
</dbReference>
<dbReference type="PANTHER" id="PTHR11556:SF35">
    <property type="entry name" value="SEDOHEPTULOSE-1,7-BISPHOSPHATASE, CHLOROPLASTIC"/>
    <property type="match status" value="1"/>
</dbReference>
<keyword evidence="8 9" id="KW-0119">Carbohydrate metabolism</keyword>
<dbReference type="RefSeq" id="WP_354556548.1">
    <property type="nucleotide sequence ID" value="NZ_JBEPMB010000003.1"/>
</dbReference>
<dbReference type="EC" id="3.1.3.11" evidence="9"/>
<comment type="similarity">
    <text evidence="3 9 10">Belongs to the FBPase class 1 family.</text>
</comment>
<dbReference type="Gene3D" id="3.40.190.80">
    <property type="match status" value="1"/>
</dbReference>
<dbReference type="PIRSF" id="PIRSF500210">
    <property type="entry name" value="FBPtase"/>
    <property type="match status" value="1"/>
</dbReference>
<dbReference type="NCBIfam" id="NF006779">
    <property type="entry name" value="PRK09293.1-3"/>
    <property type="match status" value="1"/>
</dbReference>
<evidence type="ECO:0000313" key="14">
    <source>
        <dbReference type="Proteomes" id="UP001549047"/>
    </source>
</evidence>
<evidence type="ECO:0000256" key="9">
    <source>
        <dbReference type="HAMAP-Rule" id="MF_01855"/>
    </source>
</evidence>
<feature type="binding site" evidence="9">
    <location>
        <position position="200"/>
    </location>
    <ligand>
        <name>substrate</name>
    </ligand>
</feature>
<comment type="subcellular location">
    <subcellularLocation>
        <location evidence="9">Cytoplasm</location>
    </subcellularLocation>
</comment>
<dbReference type="Pfam" id="PF18913">
    <property type="entry name" value="FBPase_C"/>
    <property type="match status" value="1"/>
</dbReference>
<comment type="subunit">
    <text evidence="9">Homotetramer.</text>
</comment>
<dbReference type="InterPro" id="IPR000146">
    <property type="entry name" value="FBPase_class-1"/>
</dbReference>
<feature type="binding site" evidence="9">
    <location>
        <position position="112"/>
    </location>
    <ligand>
        <name>Mg(2+)</name>
        <dbReference type="ChEBI" id="CHEBI:18420"/>
        <label>2</label>
    </ligand>
</feature>
<dbReference type="EMBL" id="JBEPMB010000003">
    <property type="protein sequence ID" value="MET3614030.1"/>
    <property type="molecule type" value="Genomic_DNA"/>
</dbReference>
<gene>
    <name evidence="9" type="primary">fbp</name>
    <name evidence="13" type="ORF">ABID16_002367</name>
</gene>
<dbReference type="PRINTS" id="PR00115">
    <property type="entry name" value="F16BPHPHTASE"/>
</dbReference>
<comment type="caution">
    <text evidence="9">Lacks conserved residue(s) required for the propagation of feature annotation.</text>
</comment>
<evidence type="ECO:0000256" key="6">
    <source>
        <dbReference type="ARBA" id="ARBA00022801"/>
    </source>
</evidence>
<evidence type="ECO:0000313" key="13">
    <source>
        <dbReference type="EMBL" id="MET3614030.1"/>
    </source>
</evidence>
<dbReference type="Pfam" id="PF00316">
    <property type="entry name" value="FBPase"/>
    <property type="match status" value="1"/>
</dbReference>
<keyword evidence="4 9" id="KW-0963">Cytoplasm</keyword>
<feature type="binding site" evidence="9">
    <location>
        <position position="109"/>
    </location>
    <ligand>
        <name>Mg(2+)</name>
        <dbReference type="ChEBI" id="CHEBI:18420"/>
        <label>2</label>
    </ligand>
</feature>
<feature type="binding site" evidence="9">
    <location>
        <position position="90"/>
    </location>
    <ligand>
        <name>Mg(2+)</name>
        <dbReference type="ChEBI" id="CHEBI:18420"/>
        <label>1</label>
    </ligand>
</feature>
<feature type="binding site" evidence="9">
    <location>
        <position position="272"/>
    </location>
    <ligand>
        <name>Mg(2+)</name>
        <dbReference type="ChEBI" id="CHEBI:18420"/>
        <label>2</label>
    </ligand>
</feature>
<comment type="catalytic activity">
    <reaction evidence="1 9">
        <text>beta-D-fructose 1,6-bisphosphate + H2O = beta-D-fructose 6-phosphate + phosphate</text>
        <dbReference type="Rhea" id="RHEA:11064"/>
        <dbReference type="ChEBI" id="CHEBI:15377"/>
        <dbReference type="ChEBI" id="CHEBI:32966"/>
        <dbReference type="ChEBI" id="CHEBI:43474"/>
        <dbReference type="ChEBI" id="CHEBI:57634"/>
        <dbReference type="EC" id="3.1.3.11"/>
    </reaction>
</comment>
<feature type="binding site" evidence="9">
    <location>
        <position position="111"/>
    </location>
    <ligand>
        <name>Mg(2+)</name>
        <dbReference type="ChEBI" id="CHEBI:18420"/>
        <label>1</label>
    </ligand>
</feature>
<feature type="binding site" evidence="9">
    <location>
        <begin position="252"/>
        <end position="254"/>
    </location>
    <ligand>
        <name>substrate</name>
    </ligand>
</feature>
<dbReference type="InterPro" id="IPR028343">
    <property type="entry name" value="FBPtase"/>
</dbReference>
<dbReference type="InterPro" id="IPR044015">
    <property type="entry name" value="FBPase_C_dom"/>
</dbReference>
<evidence type="ECO:0000256" key="5">
    <source>
        <dbReference type="ARBA" id="ARBA00022723"/>
    </source>
</evidence>
<keyword evidence="5 9" id="KW-0479">Metal-binding</keyword>
<feature type="binding site" evidence="9">
    <location>
        <begin position="112"/>
        <end position="115"/>
    </location>
    <ligand>
        <name>substrate</name>
    </ligand>
</feature>
<accession>A0ABV2J236</accession>
<protein>
    <recommendedName>
        <fullName evidence="9">Fructose-1,6-bisphosphatase class 1</fullName>
        <shortName evidence="9">FBPase class 1</shortName>
        <ecNumber evidence="9">3.1.3.11</ecNumber>
    </recommendedName>
    <alternativeName>
        <fullName evidence="9">D-fructose-1,6-bisphosphate 1-phosphohydrolase class 1</fullName>
    </alternativeName>
</protein>
<keyword evidence="14" id="KW-1185">Reference proteome</keyword>
<evidence type="ECO:0000256" key="10">
    <source>
        <dbReference type="RuleBase" id="RU000508"/>
    </source>
</evidence>
<dbReference type="InterPro" id="IPR033391">
    <property type="entry name" value="FBPase_N"/>
</dbReference>
<dbReference type="SUPFAM" id="SSF56655">
    <property type="entry name" value="Carbohydrate phosphatase"/>
    <property type="match status" value="1"/>
</dbReference>
<evidence type="ECO:0000256" key="3">
    <source>
        <dbReference type="ARBA" id="ARBA00010941"/>
    </source>
</evidence>
<dbReference type="PIRSF" id="PIRSF000904">
    <property type="entry name" value="FBPtase_SBPase"/>
    <property type="match status" value="1"/>
</dbReference>
<evidence type="ECO:0000259" key="11">
    <source>
        <dbReference type="Pfam" id="PF00316"/>
    </source>
</evidence>
<organism evidence="13 14">
    <name type="scientific">Rhizobium aquaticum</name>
    <dbReference type="NCBI Taxonomy" id="1549636"/>
    <lineage>
        <taxon>Bacteria</taxon>
        <taxon>Pseudomonadati</taxon>
        <taxon>Pseudomonadota</taxon>
        <taxon>Alphaproteobacteria</taxon>
        <taxon>Hyphomicrobiales</taxon>
        <taxon>Rhizobiaceae</taxon>
        <taxon>Rhizobium/Agrobacterium group</taxon>
        <taxon>Rhizobium</taxon>
    </lineage>
</organism>
<evidence type="ECO:0000256" key="7">
    <source>
        <dbReference type="ARBA" id="ARBA00022842"/>
    </source>
</evidence>
<dbReference type="Proteomes" id="UP001549047">
    <property type="component" value="Unassembled WGS sequence"/>
</dbReference>
<feature type="domain" description="Fructose-1-6-bisphosphatase class 1 C-terminal" evidence="12">
    <location>
        <begin position="190"/>
        <end position="322"/>
    </location>
</feature>
<comment type="caution">
    <text evidence="13">The sequence shown here is derived from an EMBL/GenBank/DDBJ whole genome shotgun (WGS) entry which is preliminary data.</text>
</comment>
<comment type="pathway">
    <text evidence="2">Carbohydrate biosynthesis; Calvin cycle.</text>
</comment>
<evidence type="ECO:0000256" key="1">
    <source>
        <dbReference type="ARBA" id="ARBA00001273"/>
    </source>
</evidence>
<proteinExistence type="inferred from homology"/>
<evidence type="ECO:0000259" key="12">
    <source>
        <dbReference type="Pfam" id="PF18913"/>
    </source>
</evidence>
<dbReference type="PANTHER" id="PTHR11556">
    <property type="entry name" value="FRUCTOSE-1,6-BISPHOSPHATASE-RELATED"/>
    <property type="match status" value="1"/>
</dbReference>
<dbReference type="InterPro" id="IPR020548">
    <property type="entry name" value="Fructose_bisphosphatase_AS"/>
</dbReference>
<sequence length="344" mass="36818">MSGATLDAYLGSHASRGGVLPQAVAQLVRHLAAAALALNKTIEEGLTGVESLNGTNHNASGDAQHALDVHADRLFAEAARKADVAFYASEEQPEVMALQSRGRLALAVDPLDGSSNVDINMSIGTIFSILPALDGAEASFLQEGSNQLAAGIFVYGPQLALILTLGHGTTIFTFSRHLGTFVETRPGIIVPEKTTSFAINMSNYRHWDETVRAYVDDCIKGAEGARGADYNMRWIASMVADVYRILVKGGIYLYPADARKGYSHGRLRLVYEANPVALLMEQAGGCATDGAHRILDLVPEDIHEHVPLVFGSSYEVGKAARYLAAPSEIGLRHPLFGQRGLFSA</sequence>
<dbReference type="HAMAP" id="MF_01855">
    <property type="entry name" value="FBPase_class1"/>
    <property type="match status" value="1"/>
</dbReference>
<feature type="domain" description="Fructose-1-6-bisphosphatase class I N-terminal" evidence="11">
    <location>
        <begin position="22"/>
        <end position="185"/>
    </location>
</feature>
<keyword evidence="7 9" id="KW-0460">Magnesium</keyword>
<dbReference type="NCBIfam" id="NF006780">
    <property type="entry name" value="PRK09293.1-4"/>
    <property type="match status" value="1"/>
</dbReference>
<dbReference type="CDD" id="cd00354">
    <property type="entry name" value="FBPase"/>
    <property type="match status" value="1"/>
</dbReference>
<feature type="binding site" evidence="9">
    <location>
        <position position="109"/>
    </location>
    <ligand>
        <name>Mg(2+)</name>
        <dbReference type="ChEBI" id="CHEBI:18420"/>
        <label>1</label>
    </ligand>
</feature>
<name>A0ABV2J236_9HYPH</name>
<evidence type="ECO:0000256" key="4">
    <source>
        <dbReference type="ARBA" id="ARBA00022490"/>
    </source>
</evidence>
<evidence type="ECO:0000256" key="2">
    <source>
        <dbReference type="ARBA" id="ARBA00005215"/>
    </source>
</evidence>
<dbReference type="GO" id="GO:0042132">
    <property type="term" value="F:fructose 1,6-bisphosphate 1-phosphatase activity"/>
    <property type="evidence" value="ECO:0007669"/>
    <property type="project" value="UniProtKB-EC"/>
</dbReference>
<reference evidence="13 14" key="1">
    <citation type="submission" date="2024-06" db="EMBL/GenBank/DDBJ databases">
        <title>Genomic Encyclopedia of Type Strains, Phase IV (KMG-IV): sequencing the most valuable type-strain genomes for metagenomic binning, comparative biology and taxonomic classification.</title>
        <authorList>
            <person name="Goeker M."/>
        </authorList>
    </citation>
    <scope>NUCLEOTIDE SEQUENCE [LARGE SCALE GENOMIC DNA]</scope>
    <source>
        <strain evidence="13 14">DSM 29780</strain>
    </source>
</reference>
<evidence type="ECO:0000256" key="8">
    <source>
        <dbReference type="ARBA" id="ARBA00023277"/>
    </source>
</evidence>
<keyword evidence="6 9" id="KW-0378">Hydrolase</keyword>
<comment type="cofactor">
    <cofactor evidence="9">
        <name>Mg(2+)</name>
        <dbReference type="ChEBI" id="CHEBI:18420"/>
    </cofactor>
    <text evidence="9">Binds 2 magnesium ions per subunit.</text>
</comment>
<dbReference type="PROSITE" id="PS00124">
    <property type="entry name" value="FBPASE"/>
    <property type="match status" value="1"/>
</dbReference>